<keyword evidence="2" id="KW-1185">Reference proteome</keyword>
<dbReference type="EMBL" id="CAUOFW020004225">
    <property type="protein sequence ID" value="CAK9164519.1"/>
    <property type="molecule type" value="Genomic_DNA"/>
</dbReference>
<sequence>MDIAIGRELLWKLELEVSFQKTHARTRFSSTEVTGIIHEATTVVINTSVQNSSYALIFSLPLVYSNKHFVPPLIRVLYLSYQGQSEEKIVEEPDCTRLLRFGAATNTRSH</sequence>
<reference evidence="1 2" key="1">
    <citation type="submission" date="2024-02" db="EMBL/GenBank/DDBJ databases">
        <authorList>
            <person name="Vignale AGUSTIN F."/>
            <person name="Sosa J E."/>
            <person name="Modenutti C."/>
        </authorList>
    </citation>
    <scope>NUCLEOTIDE SEQUENCE [LARGE SCALE GENOMIC DNA]</scope>
</reference>
<name>A0ABC8T535_9AQUA</name>
<proteinExistence type="predicted"/>
<protein>
    <submittedName>
        <fullName evidence="1">Uncharacterized protein</fullName>
    </submittedName>
</protein>
<gene>
    <name evidence="1" type="ORF">ILEXP_LOCUS33645</name>
</gene>
<organism evidence="1 2">
    <name type="scientific">Ilex paraguariensis</name>
    <name type="common">yerba mate</name>
    <dbReference type="NCBI Taxonomy" id="185542"/>
    <lineage>
        <taxon>Eukaryota</taxon>
        <taxon>Viridiplantae</taxon>
        <taxon>Streptophyta</taxon>
        <taxon>Embryophyta</taxon>
        <taxon>Tracheophyta</taxon>
        <taxon>Spermatophyta</taxon>
        <taxon>Magnoliopsida</taxon>
        <taxon>eudicotyledons</taxon>
        <taxon>Gunneridae</taxon>
        <taxon>Pentapetalae</taxon>
        <taxon>asterids</taxon>
        <taxon>campanulids</taxon>
        <taxon>Aquifoliales</taxon>
        <taxon>Aquifoliaceae</taxon>
        <taxon>Ilex</taxon>
    </lineage>
</organism>
<accession>A0ABC8T535</accession>
<dbReference type="Proteomes" id="UP001642360">
    <property type="component" value="Unassembled WGS sequence"/>
</dbReference>
<dbReference type="AlphaFoldDB" id="A0ABC8T535"/>
<evidence type="ECO:0000313" key="1">
    <source>
        <dbReference type="EMBL" id="CAK9164519.1"/>
    </source>
</evidence>
<evidence type="ECO:0000313" key="2">
    <source>
        <dbReference type="Proteomes" id="UP001642360"/>
    </source>
</evidence>
<comment type="caution">
    <text evidence="1">The sequence shown here is derived from an EMBL/GenBank/DDBJ whole genome shotgun (WGS) entry which is preliminary data.</text>
</comment>